<evidence type="ECO:0000256" key="2">
    <source>
        <dbReference type="ARBA" id="ARBA00022500"/>
    </source>
</evidence>
<evidence type="ECO:0000259" key="7">
    <source>
        <dbReference type="PROSITE" id="PS50885"/>
    </source>
</evidence>
<reference evidence="9" key="1">
    <citation type="submission" date="2015-05" db="EMBL/GenBank/DDBJ databases">
        <authorList>
            <person name="Rodrigo-Torres Lidia"/>
            <person name="Arahal R.David."/>
        </authorList>
    </citation>
    <scope>NUCLEOTIDE SEQUENCE [LARGE SCALE GENOMIC DNA]</scope>
    <source>
        <strain evidence="9">CECT 7321</strain>
    </source>
</reference>
<dbReference type="PRINTS" id="PR00260">
    <property type="entry name" value="CHEMTRNSDUCR"/>
</dbReference>
<dbReference type="InterPro" id="IPR004089">
    <property type="entry name" value="MCPsignal_dom"/>
</dbReference>
<proteinExistence type="inferred from homology"/>
<feature type="transmembrane region" description="Helical" evidence="5">
    <location>
        <begin position="12"/>
        <end position="33"/>
    </location>
</feature>
<evidence type="ECO:0000256" key="1">
    <source>
        <dbReference type="ARBA" id="ARBA00004370"/>
    </source>
</evidence>
<dbReference type="STRING" id="481446.NIT7645_03631"/>
<dbReference type="Pfam" id="PF00015">
    <property type="entry name" value="MCPsignal"/>
    <property type="match status" value="1"/>
</dbReference>
<dbReference type="Gene3D" id="3.30.450.20">
    <property type="entry name" value="PAS domain"/>
    <property type="match status" value="1"/>
</dbReference>
<dbReference type="PANTHER" id="PTHR43531:SF11">
    <property type="entry name" value="METHYL-ACCEPTING CHEMOTAXIS PROTEIN 3"/>
    <property type="match status" value="1"/>
</dbReference>
<dbReference type="PROSITE" id="PS50111">
    <property type="entry name" value="CHEMOTAXIS_TRANSDUC_2"/>
    <property type="match status" value="1"/>
</dbReference>
<keyword evidence="5" id="KW-0472">Membrane</keyword>
<dbReference type="GO" id="GO:0006935">
    <property type="term" value="P:chemotaxis"/>
    <property type="evidence" value="ECO:0007669"/>
    <property type="project" value="UniProtKB-KW"/>
</dbReference>
<dbReference type="AlphaFoldDB" id="A0A0H5CXH2"/>
<dbReference type="SUPFAM" id="SSF58104">
    <property type="entry name" value="Methyl-accepting chemotaxis protein (MCP) signaling domain"/>
    <property type="match status" value="1"/>
</dbReference>
<keyword evidence="2" id="KW-0145">Chemotaxis</keyword>
<feature type="domain" description="Methyl-accepting transducer" evidence="6">
    <location>
        <begin position="453"/>
        <end position="682"/>
    </location>
</feature>
<dbReference type="SUPFAM" id="SSF158472">
    <property type="entry name" value="HAMP domain-like"/>
    <property type="match status" value="1"/>
</dbReference>
<organism evidence="8 9">
    <name type="scientific">Phaeobacter italicus</name>
    <dbReference type="NCBI Taxonomy" id="481446"/>
    <lineage>
        <taxon>Bacteria</taxon>
        <taxon>Pseudomonadati</taxon>
        <taxon>Pseudomonadota</taxon>
        <taxon>Alphaproteobacteria</taxon>
        <taxon>Rhodobacterales</taxon>
        <taxon>Roseobacteraceae</taxon>
        <taxon>Phaeobacter</taxon>
    </lineage>
</organism>
<dbReference type="Pfam" id="PF00672">
    <property type="entry name" value="HAMP"/>
    <property type="match status" value="1"/>
</dbReference>
<evidence type="ECO:0000313" key="8">
    <source>
        <dbReference type="EMBL" id="CRL09489.1"/>
    </source>
</evidence>
<dbReference type="Proteomes" id="UP000043764">
    <property type="component" value="Unassembled WGS sequence"/>
</dbReference>
<keyword evidence="5" id="KW-0812">Transmembrane</keyword>
<feature type="domain" description="HAMP" evidence="7">
    <location>
        <begin position="402"/>
        <end position="448"/>
    </location>
</feature>
<dbReference type="EMBL" id="CVRL01000003">
    <property type="protein sequence ID" value="CRL09489.1"/>
    <property type="molecule type" value="Genomic_DNA"/>
</dbReference>
<dbReference type="SMART" id="SM00283">
    <property type="entry name" value="MA"/>
    <property type="match status" value="1"/>
</dbReference>
<keyword evidence="5" id="KW-1133">Transmembrane helix</keyword>
<dbReference type="SMART" id="SM00304">
    <property type="entry name" value="HAMP"/>
    <property type="match status" value="2"/>
</dbReference>
<feature type="domain" description="HAMP" evidence="7">
    <location>
        <begin position="333"/>
        <end position="386"/>
    </location>
</feature>
<protein>
    <submittedName>
        <fullName evidence="8">Ribose and galactose chemoreceptor protein</fullName>
    </submittedName>
</protein>
<dbReference type="FunFam" id="1.10.287.950:FF:000001">
    <property type="entry name" value="Methyl-accepting chemotaxis sensory transducer"/>
    <property type="match status" value="1"/>
</dbReference>
<keyword evidence="9" id="KW-1185">Reference proteome</keyword>
<evidence type="ECO:0000256" key="4">
    <source>
        <dbReference type="PROSITE-ProRule" id="PRU00284"/>
    </source>
</evidence>
<dbReference type="InterPro" id="IPR003660">
    <property type="entry name" value="HAMP_dom"/>
</dbReference>
<dbReference type="Gene3D" id="1.10.287.950">
    <property type="entry name" value="Methyl-accepting chemotaxis protein"/>
    <property type="match status" value="1"/>
</dbReference>
<dbReference type="GO" id="GO:0007165">
    <property type="term" value="P:signal transduction"/>
    <property type="evidence" value="ECO:0007669"/>
    <property type="project" value="UniProtKB-KW"/>
</dbReference>
<dbReference type="InterPro" id="IPR004090">
    <property type="entry name" value="Chemotax_Me-accpt_rcpt"/>
</dbReference>
<dbReference type="CDD" id="cd06225">
    <property type="entry name" value="HAMP"/>
    <property type="match status" value="1"/>
</dbReference>
<dbReference type="CDD" id="cd18774">
    <property type="entry name" value="PDC2_HK_sensor"/>
    <property type="match status" value="1"/>
</dbReference>
<evidence type="ECO:0000313" key="9">
    <source>
        <dbReference type="Proteomes" id="UP000043764"/>
    </source>
</evidence>
<feature type="transmembrane region" description="Helical" evidence="5">
    <location>
        <begin position="313"/>
        <end position="335"/>
    </location>
</feature>
<accession>A0A0H5CXH2</accession>
<keyword evidence="8" id="KW-0675">Receptor</keyword>
<gene>
    <name evidence="8" type="primary">trg_1</name>
    <name evidence="8" type="ORF">NIT7321_00320</name>
</gene>
<dbReference type="InterPro" id="IPR051310">
    <property type="entry name" value="MCP_chemotaxis"/>
</dbReference>
<dbReference type="PROSITE" id="PS50885">
    <property type="entry name" value="HAMP"/>
    <property type="match status" value="2"/>
</dbReference>
<name>A0A0H5CXH2_9RHOB</name>
<dbReference type="CDD" id="cd11386">
    <property type="entry name" value="MCP_signal"/>
    <property type="match status" value="1"/>
</dbReference>
<dbReference type="CDD" id="cd12913">
    <property type="entry name" value="PDC1_MCP_like"/>
    <property type="match status" value="1"/>
</dbReference>
<dbReference type="GO" id="GO:0004888">
    <property type="term" value="F:transmembrane signaling receptor activity"/>
    <property type="evidence" value="ECO:0007669"/>
    <property type="project" value="InterPro"/>
</dbReference>
<sequence>MLAPFHTISGKLLAAITIAITALVICFTTYSAFTVSAEVEDRILEMATQSASDISQSLSAELTEATSAAAALGGAVSGFVQDGKASTADIIKILEGVPGRYEMVFSSWLSAIPDGATEDFIEGTEGRNADGVFTPYWTKSSNGSLNFETFGVDPTSTAEWYRLPQVTRQSVITEPYLSDEGRLLTSVSVPVFAKDQIIAVAGVDIILDQLAGFVNELSVFDGGNVMLLGQGGKWLAHPQTDLITQAFEGHGAAAFQAALETGETQIVSDLPNGDTRLFFPFSAYGMNKTWVLVMDVPRHVFVTPVMESIYKELVSSALLLAMTLVTIFFTARSLVRRPLNKMLTAVNELSSGRVHTPIDIPTRKDEIADMAVSIETLRQGLAEKETMEANSKQEQADQDMVVQSLADGLQKLAGGQLNAKIDRELPGRYEQLRRDYNNMVEQLSHLIDAISVSAESIDRGVSEITTASNDLSQRTEHSAMQLEETATALNELTQTVKHVANGARETETLVASVNQHAKNSSVIANETVTAMDSIAQTSEKITQITGMIDDIAFQTNLLALNAGVEAARAGEAGLGFSVVAAEVRNLALRSSDAAHEIKELITASGNQVAHGVNLVGKTNDSLQTIIDSIGSISDHVGDIAKQADEQSQGISELNGAMRSLETAQQQNAAMYEETAAACTSLDQETTNLSRLVADFQTDGATADIAHFPSNAYRTAAE</sequence>
<evidence type="ECO:0000256" key="5">
    <source>
        <dbReference type="SAM" id="Phobius"/>
    </source>
</evidence>
<dbReference type="Gene3D" id="6.10.340.10">
    <property type="match status" value="1"/>
</dbReference>
<dbReference type="GO" id="GO:0016020">
    <property type="term" value="C:membrane"/>
    <property type="evidence" value="ECO:0007669"/>
    <property type="project" value="UniProtKB-SubCell"/>
</dbReference>
<keyword evidence="4" id="KW-0807">Transducer</keyword>
<dbReference type="PANTHER" id="PTHR43531">
    <property type="entry name" value="PROTEIN ICFG"/>
    <property type="match status" value="1"/>
</dbReference>
<evidence type="ECO:0000259" key="6">
    <source>
        <dbReference type="PROSITE" id="PS50111"/>
    </source>
</evidence>
<dbReference type="Pfam" id="PF22673">
    <property type="entry name" value="MCP-like_PDC_1"/>
    <property type="match status" value="1"/>
</dbReference>
<comment type="subcellular location">
    <subcellularLocation>
        <location evidence="1">Membrane</location>
    </subcellularLocation>
</comment>
<comment type="similarity">
    <text evidence="3">Belongs to the methyl-accepting chemotaxis (MCP) protein family.</text>
</comment>
<evidence type="ECO:0000256" key="3">
    <source>
        <dbReference type="ARBA" id="ARBA00029447"/>
    </source>
</evidence>